<dbReference type="KEGG" id="bayd:BSPP4475_15445"/>
<feature type="transmembrane region" description="Helical" evidence="7">
    <location>
        <begin position="413"/>
        <end position="431"/>
    </location>
</feature>
<dbReference type="EMBL" id="OY569118">
    <property type="protein sequence ID" value="CAJ1003715.1"/>
    <property type="molecule type" value="Genomic_DNA"/>
</dbReference>
<dbReference type="AlphaFoldDB" id="A0AA48MCH6"/>
<comment type="subcellular location">
    <subcellularLocation>
        <location evidence="1">Membrane</location>
        <topology evidence="1">Multi-pass membrane protein</topology>
    </subcellularLocation>
</comment>
<keyword evidence="9" id="KW-1185">Reference proteome</keyword>
<organism evidence="8 9">
    <name type="scientific">Brevibacillus aydinogluensis</name>
    <dbReference type="NCBI Taxonomy" id="927786"/>
    <lineage>
        <taxon>Bacteria</taxon>
        <taxon>Bacillati</taxon>
        <taxon>Bacillota</taxon>
        <taxon>Bacilli</taxon>
        <taxon>Bacillales</taxon>
        <taxon>Paenibacillaceae</taxon>
        <taxon>Brevibacillus</taxon>
    </lineage>
</organism>
<evidence type="ECO:0000256" key="2">
    <source>
        <dbReference type="ARBA" id="ARBA00005697"/>
    </source>
</evidence>
<keyword evidence="5 7" id="KW-1133">Transmembrane helix</keyword>
<comment type="similarity">
    <text evidence="2">Belongs to the nucleobase:cation symporter-2 (NCS2) (TC 2.A.40) family. Azg-like subfamily.</text>
</comment>
<dbReference type="InterPro" id="IPR006043">
    <property type="entry name" value="NCS2"/>
</dbReference>
<feature type="transmembrane region" description="Helical" evidence="7">
    <location>
        <begin position="234"/>
        <end position="259"/>
    </location>
</feature>
<keyword evidence="3" id="KW-0813">Transport</keyword>
<reference evidence="8" key="1">
    <citation type="submission" date="2023-07" db="EMBL/GenBank/DDBJ databases">
        <authorList>
            <person name="Ivanov I."/>
            <person name="Teneva D."/>
            <person name="Stoikov I."/>
        </authorList>
    </citation>
    <scope>NUCLEOTIDE SEQUENCE</scope>
    <source>
        <strain evidence="8">4475</strain>
    </source>
</reference>
<dbReference type="PANTHER" id="PTHR43337:SF2">
    <property type="entry name" value="XANTHINE_URACIL PERMEASE"/>
    <property type="match status" value="1"/>
</dbReference>
<dbReference type="Pfam" id="PF00860">
    <property type="entry name" value="Xan_ur_permease"/>
    <property type="match status" value="1"/>
</dbReference>
<keyword evidence="4 7" id="KW-0812">Transmembrane</keyword>
<dbReference type="Proteomes" id="UP001189619">
    <property type="component" value="Chromosome"/>
</dbReference>
<accession>A0AA48MCH6</accession>
<dbReference type="RefSeq" id="WP_304414570.1">
    <property type="nucleotide sequence ID" value="NZ_OY569118.1"/>
</dbReference>
<dbReference type="GO" id="GO:0005345">
    <property type="term" value="F:purine nucleobase transmembrane transporter activity"/>
    <property type="evidence" value="ECO:0007669"/>
    <property type="project" value="TreeGrafter"/>
</dbReference>
<dbReference type="InterPro" id="IPR045018">
    <property type="entry name" value="Azg-like"/>
</dbReference>
<feature type="transmembrane region" description="Helical" evidence="7">
    <location>
        <begin position="21"/>
        <end position="42"/>
    </location>
</feature>
<feature type="transmembrane region" description="Helical" evidence="7">
    <location>
        <begin position="197"/>
        <end position="214"/>
    </location>
</feature>
<evidence type="ECO:0000256" key="5">
    <source>
        <dbReference type="ARBA" id="ARBA00022989"/>
    </source>
</evidence>
<evidence type="ECO:0000256" key="7">
    <source>
        <dbReference type="SAM" id="Phobius"/>
    </source>
</evidence>
<feature type="transmembrane region" description="Helical" evidence="7">
    <location>
        <begin position="171"/>
        <end position="190"/>
    </location>
</feature>
<feature type="transmembrane region" description="Helical" evidence="7">
    <location>
        <begin position="132"/>
        <end position="151"/>
    </location>
</feature>
<protein>
    <submittedName>
        <fullName evidence="8">Permease</fullName>
    </submittedName>
</protein>
<feature type="transmembrane region" description="Helical" evidence="7">
    <location>
        <begin position="280"/>
        <end position="298"/>
    </location>
</feature>
<evidence type="ECO:0000256" key="6">
    <source>
        <dbReference type="ARBA" id="ARBA00023136"/>
    </source>
</evidence>
<proteinExistence type="inferred from homology"/>
<evidence type="ECO:0000256" key="3">
    <source>
        <dbReference type="ARBA" id="ARBA00022448"/>
    </source>
</evidence>
<dbReference type="PANTHER" id="PTHR43337">
    <property type="entry name" value="XANTHINE/URACIL PERMEASE C887.17-RELATED"/>
    <property type="match status" value="1"/>
</dbReference>
<evidence type="ECO:0000256" key="1">
    <source>
        <dbReference type="ARBA" id="ARBA00004141"/>
    </source>
</evidence>
<feature type="transmembrane region" description="Helical" evidence="7">
    <location>
        <begin position="375"/>
        <end position="401"/>
    </location>
</feature>
<sequence>MRTWLDHIFRLRAFDTTVQREITAGCIGFVTIVYIVAVNASILQDAGIPLEAGILATVLTAFAGSLLMAFWANAPMILVPGMGINALFTYTLCQTMGLPWQQALAAVFLAGLLFSIIAFTRAATLLSEAIPVSLKEAITVGIGLFLTFIGLQKGGLIVTNPSTFVALGNLASPQVIVTLATLVLTLILFIRNVPGNFLIGIAAGTVMGMLAGLVQPETGGLASLSLHEYGRVFAGLSFSGVWTLTFWAAVFSMAMVIVFENIGLLHGHTGMLGQPQKFQRSLQATAVSTALSGVLGTSPTVASVESAASIAAGGRTGLTSLVTGVLFLLTLVFLPLVKLIPDSAIAPVLIIIGGLMLQHVQNINLRDFTEGFPSFLIIALIPLSYSIVDGIAFGFVAYPLLKLALGKRREVPALLYVIAGLFLLNMVLPFVA</sequence>
<gene>
    <name evidence="8" type="ORF">BSPP4475_15445</name>
</gene>
<evidence type="ECO:0000313" key="8">
    <source>
        <dbReference type="EMBL" id="CAJ1003715.1"/>
    </source>
</evidence>
<name>A0AA48MCH6_9BACL</name>
<evidence type="ECO:0000313" key="9">
    <source>
        <dbReference type="Proteomes" id="UP001189619"/>
    </source>
</evidence>
<keyword evidence="6 7" id="KW-0472">Membrane</keyword>
<feature type="transmembrane region" description="Helical" evidence="7">
    <location>
        <begin position="344"/>
        <end position="363"/>
    </location>
</feature>
<dbReference type="GO" id="GO:0005886">
    <property type="term" value="C:plasma membrane"/>
    <property type="evidence" value="ECO:0007669"/>
    <property type="project" value="TreeGrafter"/>
</dbReference>
<feature type="transmembrane region" description="Helical" evidence="7">
    <location>
        <begin position="48"/>
        <end position="70"/>
    </location>
</feature>
<feature type="transmembrane region" description="Helical" evidence="7">
    <location>
        <begin position="77"/>
        <end position="97"/>
    </location>
</feature>
<feature type="transmembrane region" description="Helical" evidence="7">
    <location>
        <begin position="103"/>
        <end position="120"/>
    </location>
</feature>
<evidence type="ECO:0000256" key="4">
    <source>
        <dbReference type="ARBA" id="ARBA00022692"/>
    </source>
</evidence>
<feature type="transmembrane region" description="Helical" evidence="7">
    <location>
        <begin position="318"/>
        <end position="337"/>
    </location>
</feature>